<proteinExistence type="predicted"/>
<evidence type="ECO:0000313" key="6">
    <source>
        <dbReference type="EMBL" id="ERJ17657.1"/>
    </source>
</evidence>
<dbReference type="PANTHER" id="PTHR30055">
    <property type="entry name" value="HTH-TYPE TRANSCRIPTIONAL REGULATOR RUTR"/>
    <property type="match status" value="1"/>
</dbReference>
<dbReference type="AlphaFoldDB" id="F7QBR3"/>
<dbReference type="Proteomes" id="UP000006242">
    <property type="component" value="Unassembled WGS sequence"/>
</dbReference>
<name>F7QBR3_9GAMM</name>
<dbReference type="Pfam" id="PF00440">
    <property type="entry name" value="TetR_N"/>
    <property type="match status" value="1"/>
</dbReference>
<comment type="caution">
    <text evidence="6">The sequence shown here is derived from an EMBL/GenBank/DDBJ whole genome shotgun (WGS) entry which is preliminary data.</text>
</comment>
<dbReference type="RefSeq" id="WP_006913835.1">
    <property type="nucleotide sequence ID" value="NZ_AFNV02000031.1"/>
</dbReference>
<dbReference type="OrthoDB" id="7223515at2"/>
<dbReference type="SUPFAM" id="SSF46689">
    <property type="entry name" value="Homeodomain-like"/>
    <property type="match status" value="1"/>
</dbReference>
<dbReference type="Pfam" id="PF13305">
    <property type="entry name" value="TetR_C_33"/>
    <property type="match status" value="1"/>
</dbReference>
<sequence length="206" mass="22305">MARRSEHTREQLRDLMLEAAEQLIVDKGLAGLSARAIARQIGYTPGTIYLVFANLDELILHVNARTLDRLRVPMQAAVAATDDPEQQLLGAARAYADFARSHPNLWRACFEHRLPEDVAGPDFIDARIAQLVELIMAPLARVSGAEGAALDAAAQSLWSGVHGVCILTLTGKLHMVGGQATEHLTDDLVTHYLAGLVMRAAPADAR</sequence>
<organism evidence="6 7">
    <name type="scientific">Salinisphaera shabanensis E1L3A</name>
    <dbReference type="NCBI Taxonomy" id="1033802"/>
    <lineage>
        <taxon>Bacteria</taxon>
        <taxon>Pseudomonadati</taxon>
        <taxon>Pseudomonadota</taxon>
        <taxon>Gammaproteobacteria</taxon>
        <taxon>Salinisphaerales</taxon>
        <taxon>Salinisphaeraceae</taxon>
        <taxon>Salinisphaera</taxon>
    </lineage>
</organism>
<evidence type="ECO:0000259" key="5">
    <source>
        <dbReference type="PROSITE" id="PS50977"/>
    </source>
</evidence>
<keyword evidence="2 4" id="KW-0238">DNA-binding</keyword>
<accession>F7QBR3</accession>
<feature type="DNA-binding region" description="H-T-H motif" evidence="4">
    <location>
        <begin position="33"/>
        <end position="52"/>
    </location>
</feature>
<dbReference type="eggNOG" id="COG1309">
    <property type="taxonomic scope" value="Bacteria"/>
</dbReference>
<dbReference type="InterPro" id="IPR036271">
    <property type="entry name" value="Tet_transcr_reg_TetR-rel_C_sf"/>
</dbReference>
<keyword evidence="6" id="KW-0378">Hydrolase</keyword>
<protein>
    <submittedName>
        <fullName evidence="6">Transcriptional regulatory protein</fullName>
        <ecNumber evidence="6">3.2.2.21</ecNumber>
    </submittedName>
</protein>
<dbReference type="STRING" id="1033802.SSPSH_003503"/>
<keyword evidence="6" id="KW-0326">Glycosidase</keyword>
<dbReference type="PROSITE" id="PS50977">
    <property type="entry name" value="HTH_TETR_2"/>
    <property type="match status" value="1"/>
</dbReference>
<dbReference type="EMBL" id="AFNV02000031">
    <property type="protein sequence ID" value="ERJ17657.1"/>
    <property type="molecule type" value="Genomic_DNA"/>
</dbReference>
<dbReference type="GO" id="GO:0003905">
    <property type="term" value="F:alkylbase DNA N-glycosylase activity"/>
    <property type="evidence" value="ECO:0007669"/>
    <property type="project" value="UniProtKB-EC"/>
</dbReference>
<keyword evidence="1" id="KW-0805">Transcription regulation</keyword>
<reference evidence="6 7" key="1">
    <citation type="journal article" date="2011" name="J. Bacteriol.">
        <title>Genome sequence of Salinisphaera shabanensis, a gammaproteobacterium from the harsh, variable environment of the brine-seawater interface of the Shaban Deep in the Red Sea.</title>
        <authorList>
            <person name="Antunes A."/>
            <person name="Alam I."/>
            <person name="Bajic V.B."/>
            <person name="Stingl U."/>
        </authorList>
    </citation>
    <scope>NUCLEOTIDE SEQUENCE [LARGE SCALE GENOMIC DNA]</scope>
    <source>
        <strain evidence="6 7">E1L3A</strain>
    </source>
</reference>
<dbReference type="InterPro" id="IPR025996">
    <property type="entry name" value="MT1864/Rv1816-like_C"/>
</dbReference>
<dbReference type="InterPro" id="IPR001647">
    <property type="entry name" value="HTH_TetR"/>
</dbReference>
<dbReference type="Gene3D" id="1.10.357.10">
    <property type="entry name" value="Tetracycline Repressor, domain 2"/>
    <property type="match status" value="1"/>
</dbReference>
<keyword evidence="7" id="KW-1185">Reference proteome</keyword>
<keyword evidence="3" id="KW-0804">Transcription</keyword>
<dbReference type="PANTHER" id="PTHR30055:SF234">
    <property type="entry name" value="HTH-TYPE TRANSCRIPTIONAL REGULATOR BETI"/>
    <property type="match status" value="1"/>
</dbReference>
<dbReference type="InterPro" id="IPR009057">
    <property type="entry name" value="Homeodomain-like_sf"/>
</dbReference>
<dbReference type="InterPro" id="IPR050109">
    <property type="entry name" value="HTH-type_TetR-like_transc_reg"/>
</dbReference>
<evidence type="ECO:0000256" key="2">
    <source>
        <dbReference type="ARBA" id="ARBA00023125"/>
    </source>
</evidence>
<feature type="domain" description="HTH tetR-type" evidence="5">
    <location>
        <begin position="10"/>
        <end position="70"/>
    </location>
</feature>
<dbReference type="GO" id="GO:0000976">
    <property type="term" value="F:transcription cis-regulatory region binding"/>
    <property type="evidence" value="ECO:0007669"/>
    <property type="project" value="TreeGrafter"/>
</dbReference>
<evidence type="ECO:0000313" key="7">
    <source>
        <dbReference type="Proteomes" id="UP000006242"/>
    </source>
</evidence>
<gene>
    <name evidence="6" type="ORF">SSPSH_003503</name>
</gene>
<dbReference type="GO" id="GO:0003700">
    <property type="term" value="F:DNA-binding transcription factor activity"/>
    <property type="evidence" value="ECO:0007669"/>
    <property type="project" value="TreeGrafter"/>
</dbReference>
<reference evidence="6 7" key="2">
    <citation type="journal article" date="2013" name="PLoS ONE">
        <title>INDIGO - INtegrated Data Warehouse of MIcrobial GenOmes with Examples from the Red Sea Extremophiles.</title>
        <authorList>
            <person name="Alam I."/>
            <person name="Antunes A."/>
            <person name="Kamau A.A."/>
            <person name="Ba Alawi W."/>
            <person name="Kalkatawi M."/>
            <person name="Stingl U."/>
            <person name="Bajic V.B."/>
        </authorList>
    </citation>
    <scope>NUCLEOTIDE SEQUENCE [LARGE SCALE GENOMIC DNA]</scope>
    <source>
        <strain evidence="6 7">E1L3A</strain>
    </source>
</reference>
<evidence type="ECO:0000256" key="1">
    <source>
        <dbReference type="ARBA" id="ARBA00023015"/>
    </source>
</evidence>
<evidence type="ECO:0000256" key="4">
    <source>
        <dbReference type="PROSITE-ProRule" id="PRU00335"/>
    </source>
</evidence>
<evidence type="ECO:0000256" key="3">
    <source>
        <dbReference type="ARBA" id="ARBA00023163"/>
    </source>
</evidence>
<dbReference type="EC" id="3.2.2.21" evidence="6"/>
<dbReference type="PRINTS" id="PR00455">
    <property type="entry name" value="HTHTETR"/>
</dbReference>
<dbReference type="SUPFAM" id="SSF48498">
    <property type="entry name" value="Tetracyclin repressor-like, C-terminal domain"/>
    <property type="match status" value="1"/>
</dbReference>